<dbReference type="InterPro" id="IPR007627">
    <property type="entry name" value="RNA_pol_sigma70_r2"/>
</dbReference>
<evidence type="ECO:0000313" key="8">
    <source>
        <dbReference type="Proteomes" id="UP000183995"/>
    </source>
</evidence>
<evidence type="ECO:0000256" key="2">
    <source>
        <dbReference type="ARBA" id="ARBA00023015"/>
    </source>
</evidence>
<feature type="domain" description="RNA polymerase sigma-70 region 2" evidence="5">
    <location>
        <begin position="14"/>
        <end position="76"/>
    </location>
</feature>
<dbReference type="InterPro" id="IPR036388">
    <property type="entry name" value="WH-like_DNA-bd_sf"/>
</dbReference>
<dbReference type="Gene3D" id="1.10.1740.10">
    <property type="match status" value="1"/>
</dbReference>
<evidence type="ECO:0000313" key="7">
    <source>
        <dbReference type="EMBL" id="SHI10058.1"/>
    </source>
</evidence>
<reference evidence="7 8" key="1">
    <citation type="submission" date="2016-11" db="EMBL/GenBank/DDBJ databases">
        <authorList>
            <person name="Jaros S."/>
            <person name="Januszkiewicz K."/>
            <person name="Wedrychowicz H."/>
        </authorList>
    </citation>
    <scope>NUCLEOTIDE SEQUENCE [LARGE SCALE GENOMIC DNA]</scope>
    <source>
        <strain evidence="7 8">DSM 10068</strain>
    </source>
</reference>
<accession>A0A1M5YDX6</accession>
<dbReference type="SUPFAM" id="SSF88659">
    <property type="entry name" value="Sigma3 and sigma4 domains of RNA polymerase sigma factors"/>
    <property type="match status" value="1"/>
</dbReference>
<dbReference type="RefSeq" id="WP_073079282.1">
    <property type="nucleotide sequence ID" value="NZ_FQXV01000008.1"/>
</dbReference>
<keyword evidence="2" id="KW-0805">Transcription regulation</keyword>
<dbReference type="STRING" id="1123282.SAMN02745823_02407"/>
<dbReference type="AlphaFoldDB" id="A0A1M5YDX6"/>
<proteinExistence type="inferred from homology"/>
<dbReference type="EMBL" id="FQXV01000008">
    <property type="protein sequence ID" value="SHI10058.1"/>
    <property type="molecule type" value="Genomic_DNA"/>
</dbReference>
<dbReference type="InterPro" id="IPR014284">
    <property type="entry name" value="RNA_pol_sigma-70_dom"/>
</dbReference>
<dbReference type="GO" id="GO:0016987">
    <property type="term" value="F:sigma factor activity"/>
    <property type="evidence" value="ECO:0007669"/>
    <property type="project" value="UniProtKB-KW"/>
</dbReference>
<dbReference type="Pfam" id="PF08281">
    <property type="entry name" value="Sigma70_r4_2"/>
    <property type="match status" value="1"/>
</dbReference>
<comment type="similarity">
    <text evidence="1">Belongs to the sigma-70 factor family. ECF subfamily.</text>
</comment>
<evidence type="ECO:0000256" key="1">
    <source>
        <dbReference type="ARBA" id="ARBA00010641"/>
    </source>
</evidence>
<evidence type="ECO:0000259" key="5">
    <source>
        <dbReference type="Pfam" id="PF04542"/>
    </source>
</evidence>
<evidence type="ECO:0000259" key="6">
    <source>
        <dbReference type="Pfam" id="PF08281"/>
    </source>
</evidence>
<feature type="domain" description="RNA polymerase sigma factor 70 region 4 type 2" evidence="6">
    <location>
        <begin position="97"/>
        <end position="148"/>
    </location>
</feature>
<dbReference type="InterPro" id="IPR013324">
    <property type="entry name" value="RNA_pol_sigma_r3/r4-like"/>
</dbReference>
<keyword evidence="8" id="KW-1185">Reference proteome</keyword>
<dbReference type="NCBIfam" id="TIGR02937">
    <property type="entry name" value="sigma70-ECF"/>
    <property type="match status" value="1"/>
</dbReference>
<organism evidence="7 8">
    <name type="scientific">Sporobacter termitidis DSM 10068</name>
    <dbReference type="NCBI Taxonomy" id="1123282"/>
    <lineage>
        <taxon>Bacteria</taxon>
        <taxon>Bacillati</taxon>
        <taxon>Bacillota</taxon>
        <taxon>Clostridia</taxon>
        <taxon>Eubacteriales</taxon>
        <taxon>Oscillospiraceae</taxon>
        <taxon>Sporobacter</taxon>
    </lineage>
</organism>
<keyword evidence="4" id="KW-0804">Transcription</keyword>
<evidence type="ECO:0000256" key="4">
    <source>
        <dbReference type="ARBA" id="ARBA00023163"/>
    </source>
</evidence>
<keyword evidence="3" id="KW-0731">Sigma factor</keyword>
<dbReference type="Proteomes" id="UP000183995">
    <property type="component" value="Unassembled WGS sequence"/>
</dbReference>
<dbReference type="SUPFAM" id="SSF88946">
    <property type="entry name" value="Sigma2 domain of RNA polymerase sigma factors"/>
    <property type="match status" value="1"/>
</dbReference>
<dbReference type="PANTHER" id="PTHR43133:SF51">
    <property type="entry name" value="RNA POLYMERASE SIGMA FACTOR"/>
    <property type="match status" value="1"/>
</dbReference>
<dbReference type="PANTHER" id="PTHR43133">
    <property type="entry name" value="RNA POLYMERASE ECF-TYPE SIGMA FACTO"/>
    <property type="match status" value="1"/>
</dbReference>
<sequence length="161" mass="18728">MDIDEFGKRVTAAEKTLYHISKSILRDDASCADAVQETIVTALEKRHTLKNERYFKTWLCRILINECYKMRRADKRLISLEEYMEPAARGPEQEESIIYDAIMRLKEELRLAVVLHYIDGFRTAEVADILKLPEGTVKSRLHRARAELKALLNDNEEVCNE</sequence>
<dbReference type="GO" id="GO:0003677">
    <property type="term" value="F:DNA binding"/>
    <property type="evidence" value="ECO:0007669"/>
    <property type="project" value="InterPro"/>
</dbReference>
<dbReference type="CDD" id="cd06171">
    <property type="entry name" value="Sigma70_r4"/>
    <property type="match status" value="1"/>
</dbReference>
<evidence type="ECO:0000256" key="3">
    <source>
        <dbReference type="ARBA" id="ARBA00023082"/>
    </source>
</evidence>
<dbReference type="InterPro" id="IPR013325">
    <property type="entry name" value="RNA_pol_sigma_r2"/>
</dbReference>
<dbReference type="Pfam" id="PF04542">
    <property type="entry name" value="Sigma70_r2"/>
    <property type="match status" value="1"/>
</dbReference>
<dbReference type="GO" id="GO:0006352">
    <property type="term" value="P:DNA-templated transcription initiation"/>
    <property type="evidence" value="ECO:0007669"/>
    <property type="project" value="InterPro"/>
</dbReference>
<dbReference type="Gene3D" id="1.10.10.10">
    <property type="entry name" value="Winged helix-like DNA-binding domain superfamily/Winged helix DNA-binding domain"/>
    <property type="match status" value="1"/>
</dbReference>
<dbReference type="InterPro" id="IPR013249">
    <property type="entry name" value="RNA_pol_sigma70_r4_t2"/>
</dbReference>
<protein>
    <submittedName>
        <fullName evidence="7">RNA polymerase sigma-70 factor, ECF subfamily</fullName>
    </submittedName>
</protein>
<gene>
    <name evidence="7" type="ORF">SAMN02745823_02407</name>
</gene>
<name>A0A1M5YDX6_9FIRM</name>
<dbReference type="InterPro" id="IPR039425">
    <property type="entry name" value="RNA_pol_sigma-70-like"/>
</dbReference>
<dbReference type="OrthoDB" id="9782703at2"/>